<dbReference type="PROSITE" id="PS50943">
    <property type="entry name" value="HTH_CROC1"/>
    <property type="match status" value="1"/>
</dbReference>
<dbReference type="Pfam" id="PF13560">
    <property type="entry name" value="HTH_31"/>
    <property type="match status" value="1"/>
</dbReference>
<dbReference type="SMART" id="SM00530">
    <property type="entry name" value="HTH_XRE"/>
    <property type="match status" value="1"/>
</dbReference>
<reference evidence="3" key="1">
    <citation type="submission" date="2015-10" db="EMBL/GenBank/DDBJ databases">
        <authorList>
            <person name="Gilbert D.G."/>
        </authorList>
    </citation>
    <scope>NUCLEOTIDE SEQUENCE</scope>
    <source>
        <strain evidence="3">Phyl III-seqv23</strain>
    </source>
</reference>
<evidence type="ECO:0000259" key="1">
    <source>
        <dbReference type="PROSITE" id="PS50943"/>
    </source>
</evidence>
<accession>A0A0S4V8C1</accession>
<name>A0A0S4V8C1_RALSL</name>
<evidence type="ECO:0000313" key="2">
    <source>
        <dbReference type="EMBL" id="CUV16309.1"/>
    </source>
</evidence>
<feature type="domain" description="HTH cro/C1-type" evidence="1">
    <location>
        <begin position="39"/>
        <end position="94"/>
    </location>
</feature>
<protein>
    <submittedName>
        <fullName evidence="3">Transcription regulator protein</fullName>
    </submittedName>
</protein>
<dbReference type="AlphaFoldDB" id="A0A0S4V8C1"/>
<organism evidence="3">
    <name type="scientific">Ralstonia solanacearum</name>
    <name type="common">Pseudomonas solanacearum</name>
    <dbReference type="NCBI Taxonomy" id="305"/>
    <lineage>
        <taxon>Bacteria</taxon>
        <taxon>Pseudomonadati</taxon>
        <taxon>Pseudomonadota</taxon>
        <taxon>Betaproteobacteria</taxon>
        <taxon>Burkholderiales</taxon>
        <taxon>Burkholderiaceae</taxon>
        <taxon>Ralstonia</taxon>
        <taxon>Ralstonia solanacearum species complex</taxon>
    </lineage>
</organism>
<dbReference type="Gene3D" id="1.10.260.40">
    <property type="entry name" value="lambda repressor-like DNA-binding domains"/>
    <property type="match status" value="1"/>
</dbReference>
<evidence type="ECO:0000313" key="3">
    <source>
        <dbReference type="EMBL" id="CUV30941.1"/>
    </source>
</evidence>
<dbReference type="EMBL" id="LN899821">
    <property type="protein sequence ID" value="CUV16309.1"/>
    <property type="molecule type" value="Genomic_DNA"/>
</dbReference>
<dbReference type="EMBL" id="LN899824">
    <property type="protein sequence ID" value="CUV30941.1"/>
    <property type="molecule type" value="Genomic_DNA"/>
</dbReference>
<dbReference type="InterPro" id="IPR010982">
    <property type="entry name" value="Lambda_DNA-bd_dom_sf"/>
</dbReference>
<dbReference type="SUPFAM" id="SSF47413">
    <property type="entry name" value="lambda repressor-like DNA-binding domains"/>
    <property type="match status" value="1"/>
</dbReference>
<proteinExistence type="predicted"/>
<sequence length="135" mass="14823">MRSNRLTGFESSAPLNTRTFSEMSMKHLIGNPSEIGAIIRAARKAQRLRQDDAAGSVGVSESFMVKVERGAETVQWGKLFQILEGLGARVTVDIPEASPELLSNEIARVRQRADRWQLRATARREAAAKKSASNG</sequence>
<dbReference type="GO" id="GO:0003677">
    <property type="term" value="F:DNA binding"/>
    <property type="evidence" value="ECO:0007669"/>
    <property type="project" value="InterPro"/>
</dbReference>
<gene>
    <name evidence="2" type="ORF">PSS4_v1_60067</name>
    <name evidence="3" type="ORF">RUN1985_v1_760058</name>
</gene>
<dbReference type="CDD" id="cd00093">
    <property type="entry name" value="HTH_XRE"/>
    <property type="match status" value="1"/>
</dbReference>
<dbReference type="InterPro" id="IPR001387">
    <property type="entry name" value="Cro/C1-type_HTH"/>
</dbReference>